<dbReference type="EMBL" id="JARK01001427">
    <property type="protein sequence ID" value="EYC03902.1"/>
    <property type="molecule type" value="Genomic_DNA"/>
</dbReference>
<accession>A0A016TML6</accession>
<evidence type="ECO:0000313" key="2">
    <source>
        <dbReference type="EMBL" id="EYC03902.1"/>
    </source>
</evidence>
<feature type="region of interest" description="Disordered" evidence="1">
    <location>
        <begin position="1"/>
        <end position="29"/>
    </location>
</feature>
<organism evidence="2 3">
    <name type="scientific">Ancylostoma ceylanicum</name>
    <dbReference type="NCBI Taxonomy" id="53326"/>
    <lineage>
        <taxon>Eukaryota</taxon>
        <taxon>Metazoa</taxon>
        <taxon>Ecdysozoa</taxon>
        <taxon>Nematoda</taxon>
        <taxon>Chromadorea</taxon>
        <taxon>Rhabditida</taxon>
        <taxon>Rhabditina</taxon>
        <taxon>Rhabditomorpha</taxon>
        <taxon>Strongyloidea</taxon>
        <taxon>Ancylostomatidae</taxon>
        <taxon>Ancylostomatinae</taxon>
        <taxon>Ancylostoma</taxon>
    </lineage>
</organism>
<reference evidence="3" key="1">
    <citation type="journal article" date="2015" name="Nat. Genet.">
        <title>The genome and transcriptome of the zoonotic hookworm Ancylostoma ceylanicum identify infection-specific gene families.</title>
        <authorList>
            <person name="Schwarz E.M."/>
            <person name="Hu Y."/>
            <person name="Antoshechkin I."/>
            <person name="Miller M.M."/>
            <person name="Sternberg P.W."/>
            <person name="Aroian R.V."/>
        </authorList>
    </citation>
    <scope>NUCLEOTIDE SEQUENCE</scope>
    <source>
        <strain evidence="3">HY135</strain>
    </source>
</reference>
<evidence type="ECO:0000313" key="3">
    <source>
        <dbReference type="Proteomes" id="UP000024635"/>
    </source>
</evidence>
<protein>
    <submittedName>
        <fullName evidence="2">Uncharacterized protein</fullName>
    </submittedName>
</protein>
<dbReference type="AlphaFoldDB" id="A0A016TML6"/>
<feature type="compositionally biased region" description="Basic residues" evidence="1">
    <location>
        <begin position="1"/>
        <end position="11"/>
    </location>
</feature>
<dbReference type="Proteomes" id="UP000024635">
    <property type="component" value="Unassembled WGS sequence"/>
</dbReference>
<name>A0A016TML6_9BILA</name>
<evidence type="ECO:0000256" key="1">
    <source>
        <dbReference type="SAM" id="MobiDB-lite"/>
    </source>
</evidence>
<comment type="caution">
    <text evidence="2">The sequence shown here is derived from an EMBL/GenBank/DDBJ whole genome shotgun (WGS) entry which is preliminary data.</text>
</comment>
<feature type="compositionally biased region" description="Polar residues" evidence="1">
    <location>
        <begin position="17"/>
        <end position="29"/>
    </location>
</feature>
<sequence length="67" mass="7501">MSHTMKGKKSGYPRLHSTPNGQVNADQAATRHTTLAVCRTPRRVMLRDALWYALLHNAAPRNPSVFT</sequence>
<gene>
    <name evidence="2" type="primary">Acey_s0091.g2485</name>
    <name evidence="2" type="ORF">Y032_0091g2485</name>
</gene>
<keyword evidence="3" id="KW-1185">Reference proteome</keyword>
<proteinExistence type="predicted"/>